<dbReference type="Pfam" id="PF08003">
    <property type="entry name" value="Methyltransf_9"/>
    <property type="match status" value="1"/>
</dbReference>
<dbReference type="CDD" id="cd02440">
    <property type="entry name" value="AdoMet_MTases"/>
    <property type="match status" value="1"/>
</dbReference>
<dbReference type="AlphaFoldDB" id="A0A0K8P6E8"/>
<dbReference type="RefSeq" id="WP_054022149.1">
    <property type="nucleotide sequence ID" value="NZ_BBYR01000070.1"/>
</dbReference>
<evidence type="ECO:0000313" key="1">
    <source>
        <dbReference type="EMBL" id="GAP38278.1"/>
    </source>
</evidence>
<reference evidence="1 2" key="2">
    <citation type="journal article" date="2016" name="Science">
        <title>A bacterium that degrades and assimilates poly(ethylene terephthalate).</title>
        <authorList>
            <person name="Yoshida S."/>
            <person name="Hiraga K."/>
            <person name="Takehana T."/>
            <person name="Taniguchi I."/>
            <person name="Yamaji H."/>
            <person name="Maeda Y."/>
            <person name="Toyohara K."/>
            <person name="Miyamoto K."/>
            <person name="Kimura Y."/>
            <person name="Oda K."/>
        </authorList>
    </citation>
    <scope>NUCLEOTIDE SEQUENCE [LARGE SCALE GENOMIC DNA]</scope>
    <source>
        <strain evidence="2">NBRC 110686 / TISTR 2288 / 201-F6</strain>
    </source>
</reference>
<comment type="caution">
    <text evidence="1">The sequence shown here is derived from an EMBL/GenBank/DDBJ whole genome shotgun (WGS) entry which is preliminary data.</text>
</comment>
<keyword evidence="2" id="KW-1185">Reference proteome</keyword>
<reference evidence="2" key="1">
    <citation type="submission" date="2015-07" db="EMBL/GenBank/DDBJ databases">
        <title>Discovery of a poly(ethylene terephthalate assimilation.</title>
        <authorList>
            <person name="Yoshida S."/>
            <person name="Hiraga K."/>
            <person name="Takehana T."/>
            <person name="Taniguchi I."/>
            <person name="Yamaji H."/>
            <person name="Maeda Y."/>
            <person name="Toyohara K."/>
            <person name="Miyamoto K."/>
            <person name="Kimura Y."/>
            <person name="Oda K."/>
        </authorList>
    </citation>
    <scope>NUCLEOTIDE SEQUENCE [LARGE SCALE GENOMIC DNA]</scope>
    <source>
        <strain evidence="2">NBRC 110686 / TISTR 2288 / 201-F6</strain>
    </source>
</reference>
<protein>
    <submittedName>
        <fullName evidence="1">Methyltransferase type 11</fullName>
    </submittedName>
</protein>
<dbReference type="GO" id="GO:0008168">
    <property type="term" value="F:methyltransferase activity"/>
    <property type="evidence" value="ECO:0007669"/>
    <property type="project" value="UniProtKB-KW"/>
</dbReference>
<dbReference type="SUPFAM" id="SSF53335">
    <property type="entry name" value="S-adenosyl-L-methionine-dependent methyltransferases"/>
    <property type="match status" value="1"/>
</dbReference>
<sequence>MITPSLDEIAWFHRVPLRDGRITPGRSDMAANESKYLFDRLDFRGRSVLDIGAWDGYFSFMAEQRGASRVLSLDDPAFRWGGLDGYRFLHQHFESRAEWRRGSIYELPDERFDIVLCYGVLYHLNDPLTALINALRITRHEIVIEGVIFEHAEPLLWLFAPREHHGDPTNLYAMSTGYLLKAARLCGFELVEIKYPRYAATRWRRWKRKLRPGHDRAAMWFRRVDERLPGYQASCFSLPPTKLGAV</sequence>
<keyword evidence="1" id="KW-0489">Methyltransferase</keyword>
<dbReference type="Gene3D" id="3.40.50.150">
    <property type="entry name" value="Vaccinia Virus protein VP39"/>
    <property type="match status" value="1"/>
</dbReference>
<keyword evidence="1" id="KW-0808">Transferase</keyword>
<organism evidence="1 2">
    <name type="scientific">Piscinibacter sakaiensis</name>
    <name type="common">Ideonella sakaiensis</name>
    <dbReference type="NCBI Taxonomy" id="1547922"/>
    <lineage>
        <taxon>Bacteria</taxon>
        <taxon>Pseudomonadati</taxon>
        <taxon>Pseudomonadota</taxon>
        <taxon>Betaproteobacteria</taxon>
        <taxon>Burkholderiales</taxon>
        <taxon>Sphaerotilaceae</taxon>
        <taxon>Piscinibacter</taxon>
    </lineage>
</organism>
<gene>
    <name evidence="1" type="ORF">ISF6_4736</name>
</gene>
<dbReference type="Proteomes" id="UP000037660">
    <property type="component" value="Unassembled WGS sequence"/>
</dbReference>
<accession>A0A0K8P6E8</accession>
<dbReference type="InterPro" id="IPR029063">
    <property type="entry name" value="SAM-dependent_MTases_sf"/>
</dbReference>
<proteinExistence type="predicted"/>
<dbReference type="EMBL" id="BBYR01000070">
    <property type="protein sequence ID" value="GAP38278.1"/>
    <property type="molecule type" value="Genomic_DNA"/>
</dbReference>
<dbReference type="GO" id="GO:0032259">
    <property type="term" value="P:methylation"/>
    <property type="evidence" value="ECO:0007669"/>
    <property type="project" value="UniProtKB-KW"/>
</dbReference>
<evidence type="ECO:0000313" key="2">
    <source>
        <dbReference type="Proteomes" id="UP000037660"/>
    </source>
</evidence>
<dbReference type="InterPro" id="IPR027555">
    <property type="entry name" value="Mo5U34_MeTrfas-like"/>
</dbReference>
<dbReference type="OrthoDB" id="9791837at2"/>
<name>A0A0K8P6E8_PISS1</name>
<dbReference type="STRING" id="1547922.ISF6_4736"/>